<dbReference type="OrthoDB" id="1732493at2759"/>
<dbReference type="InterPro" id="IPR000719">
    <property type="entry name" value="Prot_kinase_dom"/>
</dbReference>
<dbReference type="SMART" id="SM00220">
    <property type="entry name" value="S_TKc"/>
    <property type="match status" value="1"/>
</dbReference>
<evidence type="ECO:0000256" key="2">
    <source>
        <dbReference type="ARBA" id="ARBA00022527"/>
    </source>
</evidence>
<dbReference type="PANTHER" id="PTHR24056:SF171">
    <property type="entry name" value="CYCLIN-DEPENDENT KINASE 20"/>
    <property type="match status" value="1"/>
</dbReference>
<keyword evidence="12" id="KW-1185">Reference proteome</keyword>
<accession>A0A7J7NBF8</accession>
<proteinExistence type="predicted"/>
<organism evidence="11 12">
    <name type="scientific">Kingdonia uniflora</name>
    <dbReference type="NCBI Taxonomy" id="39325"/>
    <lineage>
        <taxon>Eukaryota</taxon>
        <taxon>Viridiplantae</taxon>
        <taxon>Streptophyta</taxon>
        <taxon>Embryophyta</taxon>
        <taxon>Tracheophyta</taxon>
        <taxon>Spermatophyta</taxon>
        <taxon>Magnoliopsida</taxon>
        <taxon>Ranunculales</taxon>
        <taxon>Circaeasteraceae</taxon>
        <taxon>Kingdonia</taxon>
    </lineage>
</organism>
<evidence type="ECO:0000256" key="7">
    <source>
        <dbReference type="ARBA" id="ARBA00047811"/>
    </source>
</evidence>
<evidence type="ECO:0000256" key="1">
    <source>
        <dbReference type="ARBA" id="ARBA00012425"/>
    </source>
</evidence>
<evidence type="ECO:0000256" key="4">
    <source>
        <dbReference type="ARBA" id="ARBA00022741"/>
    </source>
</evidence>
<dbReference type="Proteomes" id="UP000541444">
    <property type="component" value="Unassembled WGS sequence"/>
</dbReference>
<evidence type="ECO:0000313" key="11">
    <source>
        <dbReference type="EMBL" id="KAF6164433.1"/>
    </source>
</evidence>
<feature type="region of interest" description="Disordered" evidence="9">
    <location>
        <begin position="18"/>
        <end position="50"/>
    </location>
</feature>
<keyword evidence="2" id="KW-0723">Serine/threonine-protein kinase</keyword>
<comment type="catalytic activity">
    <reaction evidence="8">
        <text>L-seryl-[protein] + ATP = O-phospho-L-seryl-[protein] + ADP + H(+)</text>
        <dbReference type="Rhea" id="RHEA:17989"/>
        <dbReference type="Rhea" id="RHEA-COMP:9863"/>
        <dbReference type="Rhea" id="RHEA-COMP:11604"/>
        <dbReference type="ChEBI" id="CHEBI:15378"/>
        <dbReference type="ChEBI" id="CHEBI:29999"/>
        <dbReference type="ChEBI" id="CHEBI:30616"/>
        <dbReference type="ChEBI" id="CHEBI:83421"/>
        <dbReference type="ChEBI" id="CHEBI:456216"/>
        <dbReference type="EC" id="2.7.11.22"/>
    </reaction>
</comment>
<evidence type="ECO:0000259" key="10">
    <source>
        <dbReference type="PROSITE" id="PS50011"/>
    </source>
</evidence>
<dbReference type="InterPro" id="IPR011009">
    <property type="entry name" value="Kinase-like_dom_sf"/>
</dbReference>
<evidence type="ECO:0000256" key="6">
    <source>
        <dbReference type="ARBA" id="ARBA00022840"/>
    </source>
</evidence>
<sequence length="317" mass="35242">MLLCQARILLDPIIVAGDDAINDENGPDQQEISSDRKTTIAEESGNQDQRTIGREEYSKVNNFKSKELFDGTYKSTNLYDRDTSCLATCTTSDRDDDILKGSTCSYKGSSYSFDAGEENVEDGTGSLTSCVGTRWYRAPELLYGSTDYAQEIDLWSLGCIFAELISLDPLFPGNSDIDQLSRIINVLGNFNEETWPGCSKLPDYGKMFFGEIESPLGLQSRLPNRSSDEVKLIQRLVCYNPSSRATALDLPSDRYFSENPLPVSVSELRVPSTNSDGNERSPREEWFDDSGSDLEEFGGNNVDVRTTDTGFSIRFSP</sequence>
<dbReference type="EMBL" id="JACGCM010000926">
    <property type="protein sequence ID" value="KAF6164433.1"/>
    <property type="molecule type" value="Genomic_DNA"/>
</dbReference>
<keyword evidence="6" id="KW-0067">ATP-binding</keyword>
<feature type="compositionally biased region" description="Acidic residues" evidence="9">
    <location>
        <begin position="286"/>
        <end position="296"/>
    </location>
</feature>
<name>A0A7J7NBF8_9MAGN</name>
<dbReference type="AlphaFoldDB" id="A0A7J7NBF8"/>
<protein>
    <recommendedName>
        <fullName evidence="1">cyclin-dependent kinase</fullName>
        <ecNumber evidence="1">2.7.11.22</ecNumber>
    </recommendedName>
</protein>
<reference evidence="11 12" key="1">
    <citation type="journal article" date="2020" name="IScience">
        <title>Genome Sequencing of the Endangered Kingdonia uniflora (Circaeasteraceae, Ranunculales) Reveals Potential Mechanisms of Evolutionary Specialization.</title>
        <authorList>
            <person name="Sun Y."/>
            <person name="Deng T."/>
            <person name="Zhang A."/>
            <person name="Moore M.J."/>
            <person name="Landis J.B."/>
            <person name="Lin N."/>
            <person name="Zhang H."/>
            <person name="Zhang X."/>
            <person name="Huang J."/>
            <person name="Zhang X."/>
            <person name="Sun H."/>
            <person name="Wang H."/>
        </authorList>
    </citation>
    <scope>NUCLEOTIDE SEQUENCE [LARGE SCALE GENOMIC DNA]</scope>
    <source>
        <strain evidence="11">TB1705</strain>
        <tissue evidence="11">Leaf</tissue>
    </source>
</reference>
<dbReference type="EC" id="2.7.11.22" evidence="1"/>
<dbReference type="Pfam" id="PF00069">
    <property type="entry name" value="Pkinase"/>
    <property type="match status" value="1"/>
</dbReference>
<dbReference type="SUPFAM" id="SSF56112">
    <property type="entry name" value="Protein kinase-like (PK-like)"/>
    <property type="match status" value="1"/>
</dbReference>
<feature type="region of interest" description="Disordered" evidence="9">
    <location>
        <begin position="267"/>
        <end position="317"/>
    </location>
</feature>
<keyword evidence="4" id="KW-0547">Nucleotide-binding</keyword>
<dbReference type="InterPro" id="IPR050108">
    <property type="entry name" value="CDK"/>
</dbReference>
<evidence type="ECO:0000256" key="3">
    <source>
        <dbReference type="ARBA" id="ARBA00022679"/>
    </source>
</evidence>
<comment type="caution">
    <text evidence="11">The sequence shown here is derived from an EMBL/GenBank/DDBJ whole genome shotgun (WGS) entry which is preliminary data.</text>
</comment>
<dbReference type="GO" id="GO:0005524">
    <property type="term" value="F:ATP binding"/>
    <property type="evidence" value="ECO:0007669"/>
    <property type="project" value="UniProtKB-KW"/>
</dbReference>
<dbReference type="GO" id="GO:0004693">
    <property type="term" value="F:cyclin-dependent protein serine/threonine kinase activity"/>
    <property type="evidence" value="ECO:0007669"/>
    <property type="project" value="UniProtKB-EC"/>
</dbReference>
<feature type="domain" description="Protein kinase" evidence="10">
    <location>
        <begin position="1"/>
        <end position="256"/>
    </location>
</feature>
<dbReference type="PANTHER" id="PTHR24056">
    <property type="entry name" value="CELL DIVISION PROTEIN KINASE"/>
    <property type="match status" value="1"/>
</dbReference>
<gene>
    <name evidence="11" type="ORF">GIB67_025259</name>
</gene>
<keyword evidence="5" id="KW-0418">Kinase</keyword>
<comment type="catalytic activity">
    <reaction evidence="7">
        <text>L-threonyl-[protein] + ATP = O-phospho-L-threonyl-[protein] + ADP + H(+)</text>
        <dbReference type="Rhea" id="RHEA:46608"/>
        <dbReference type="Rhea" id="RHEA-COMP:11060"/>
        <dbReference type="Rhea" id="RHEA-COMP:11605"/>
        <dbReference type="ChEBI" id="CHEBI:15378"/>
        <dbReference type="ChEBI" id="CHEBI:30013"/>
        <dbReference type="ChEBI" id="CHEBI:30616"/>
        <dbReference type="ChEBI" id="CHEBI:61977"/>
        <dbReference type="ChEBI" id="CHEBI:456216"/>
        <dbReference type="EC" id="2.7.11.22"/>
    </reaction>
</comment>
<evidence type="ECO:0000256" key="9">
    <source>
        <dbReference type="SAM" id="MobiDB-lite"/>
    </source>
</evidence>
<dbReference type="PROSITE" id="PS50011">
    <property type="entry name" value="PROTEIN_KINASE_DOM"/>
    <property type="match status" value="1"/>
</dbReference>
<dbReference type="Gene3D" id="1.10.510.10">
    <property type="entry name" value="Transferase(Phosphotransferase) domain 1"/>
    <property type="match status" value="1"/>
</dbReference>
<evidence type="ECO:0000256" key="8">
    <source>
        <dbReference type="ARBA" id="ARBA00048367"/>
    </source>
</evidence>
<dbReference type="GO" id="GO:0005634">
    <property type="term" value="C:nucleus"/>
    <property type="evidence" value="ECO:0007669"/>
    <property type="project" value="TreeGrafter"/>
</dbReference>
<evidence type="ECO:0000256" key="5">
    <source>
        <dbReference type="ARBA" id="ARBA00022777"/>
    </source>
</evidence>
<keyword evidence="3" id="KW-0808">Transferase</keyword>
<evidence type="ECO:0000313" key="12">
    <source>
        <dbReference type="Proteomes" id="UP000541444"/>
    </source>
</evidence>